<dbReference type="Pfam" id="PF15242">
    <property type="entry name" value="FAM53"/>
    <property type="match status" value="1"/>
</dbReference>
<dbReference type="EMBL" id="AHAT01004034">
    <property type="status" value="NOT_ANNOTATED_CDS"/>
    <property type="molecule type" value="Genomic_DNA"/>
</dbReference>
<protein>
    <submittedName>
        <fullName evidence="3">Family with sequence similarity 53 member B</fullName>
    </submittedName>
</protein>
<reference evidence="3" key="3">
    <citation type="submission" date="2025-09" db="UniProtKB">
        <authorList>
            <consortium name="Ensembl"/>
        </authorList>
    </citation>
    <scope>IDENTIFICATION</scope>
</reference>
<evidence type="ECO:0000256" key="1">
    <source>
        <dbReference type="ARBA" id="ARBA00010984"/>
    </source>
</evidence>
<feature type="compositionally biased region" description="Polar residues" evidence="2">
    <location>
        <begin position="325"/>
        <end position="344"/>
    </location>
</feature>
<reference evidence="4" key="1">
    <citation type="submission" date="2011-12" db="EMBL/GenBank/DDBJ databases">
        <title>The Draft Genome of Lepisosteus oculatus.</title>
        <authorList>
            <consortium name="The Broad Institute Genome Assembly &amp; Analysis Group"/>
            <consortium name="Computational R&amp;D Group"/>
            <consortium name="and Sequencing Platform"/>
            <person name="Di Palma F."/>
            <person name="Alfoldi J."/>
            <person name="Johnson J."/>
            <person name="Berlin A."/>
            <person name="Gnerre S."/>
            <person name="Jaffe D."/>
            <person name="MacCallum I."/>
            <person name="Young S."/>
            <person name="Walker B.J."/>
            <person name="Lander E.S."/>
            <person name="Lindblad-Toh K."/>
        </authorList>
    </citation>
    <scope>NUCLEOTIDE SEQUENCE [LARGE SCALE GENOMIC DNA]</scope>
</reference>
<dbReference type="GeneTree" id="ENSGT00530000063371"/>
<evidence type="ECO:0000313" key="3">
    <source>
        <dbReference type="Ensembl" id="ENSLOCP00000009780.1"/>
    </source>
</evidence>
<reference evidence="3" key="2">
    <citation type="submission" date="2025-08" db="UniProtKB">
        <authorList>
            <consortium name="Ensembl"/>
        </authorList>
    </citation>
    <scope>IDENTIFICATION</scope>
</reference>
<dbReference type="GO" id="GO:0031101">
    <property type="term" value="P:fin regeneration"/>
    <property type="evidence" value="ECO:0007669"/>
    <property type="project" value="Ensembl"/>
</dbReference>
<dbReference type="OMA" id="WSPDPNP"/>
<dbReference type="GO" id="GO:0048675">
    <property type="term" value="P:axon extension"/>
    <property type="evidence" value="ECO:0007669"/>
    <property type="project" value="Ensembl"/>
</dbReference>
<dbReference type="GO" id="GO:0006606">
    <property type="term" value="P:protein import into nucleus"/>
    <property type="evidence" value="ECO:0000318"/>
    <property type="project" value="GO_Central"/>
</dbReference>
<keyword evidence="4" id="KW-1185">Reference proteome</keyword>
<dbReference type="PANTHER" id="PTHR28567">
    <property type="entry name" value="PROTEIN FAM53A-LIKE ISOFORM X1"/>
    <property type="match status" value="1"/>
</dbReference>
<dbReference type="GO" id="GO:0005634">
    <property type="term" value="C:nucleus"/>
    <property type="evidence" value="ECO:0000318"/>
    <property type="project" value="GO_Central"/>
</dbReference>
<dbReference type="InterPro" id="IPR029356">
    <property type="entry name" value="FAM53"/>
</dbReference>
<feature type="region of interest" description="Disordered" evidence="2">
    <location>
        <begin position="200"/>
        <end position="300"/>
    </location>
</feature>
<dbReference type="InParanoid" id="W5MN21"/>
<proteinExistence type="inferred from homology"/>
<sequence>AKMCITMVIIHPKTLEKKKGVDDVTCKASDSELQKPQKMSKGTALYACGVVESDGWRDLGRGCAFQKDPGGASLECLWGVLPGPYQGSRGWVKEAGAASAITNLIRDLSLSDAKGSPSAAPPSKRQCRSLSFSDELSVCRPAWRPQGSRVWTAVEKRRCHSGGSVQRGPCTLPGYPAMQRSSSFSLPARSNAFPQHTACLPIAGFQPSPPSSSSSSTSEATGDSAAGPRPLSLSHEQICLPEPRGPSADSSPDSTPELGRRAGPGGLSRSRSQPCVLNEKKIGVKRRRPEEAPEQRPSLDLAKMTQKLQNFHSLSCPGFTGADCSQSSQAPPSCKSISQYNVDSTPDGDMEAETHQNTEEEGGESREDLSNEELVCDFAGCGDSKKAAANGEQTDGSLQVFWGTTKNVFQLDGELDIEQIERN</sequence>
<feature type="compositionally biased region" description="Basic and acidic residues" evidence="2">
    <location>
        <begin position="278"/>
        <end position="294"/>
    </location>
</feature>
<dbReference type="GO" id="GO:0090263">
    <property type="term" value="P:positive regulation of canonical Wnt signaling pathway"/>
    <property type="evidence" value="ECO:0000318"/>
    <property type="project" value="GO_Central"/>
</dbReference>
<dbReference type="STRING" id="7918.ENSLOCP00000009780"/>
<organism evidence="3 4">
    <name type="scientific">Lepisosteus oculatus</name>
    <name type="common">Spotted gar</name>
    <dbReference type="NCBI Taxonomy" id="7918"/>
    <lineage>
        <taxon>Eukaryota</taxon>
        <taxon>Metazoa</taxon>
        <taxon>Chordata</taxon>
        <taxon>Craniata</taxon>
        <taxon>Vertebrata</taxon>
        <taxon>Euteleostomi</taxon>
        <taxon>Actinopterygii</taxon>
        <taxon>Neopterygii</taxon>
        <taxon>Holostei</taxon>
        <taxon>Semionotiformes</taxon>
        <taxon>Lepisosteidae</taxon>
        <taxon>Lepisosteus</taxon>
    </lineage>
</organism>
<dbReference type="AlphaFoldDB" id="W5MN21"/>
<dbReference type="PANTHER" id="PTHR28567:SF1">
    <property type="entry name" value="PROTEIN FAM53B"/>
    <property type="match status" value="1"/>
</dbReference>
<feature type="region of interest" description="Disordered" evidence="2">
    <location>
        <begin position="325"/>
        <end position="370"/>
    </location>
</feature>
<dbReference type="Proteomes" id="UP000018468">
    <property type="component" value="Linkage group LG5"/>
</dbReference>
<accession>W5MN21</accession>
<evidence type="ECO:0000256" key="2">
    <source>
        <dbReference type="SAM" id="MobiDB-lite"/>
    </source>
</evidence>
<dbReference type="Bgee" id="ENSLOCG00000008053">
    <property type="expression patterns" value="Expressed in mesonephros and 13 other cell types or tissues"/>
</dbReference>
<feature type="compositionally biased region" description="Basic and acidic residues" evidence="2">
    <location>
        <begin position="352"/>
        <end position="369"/>
    </location>
</feature>
<dbReference type="HOGENOM" id="CLU_054215_2_1_1"/>
<dbReference type="eggNOG" id="ENOG502QQM7">
    <property type="taxonomic scope" value="Eukaryota"/>
</dbReference>
<name>W5MN21_LEPOC</name>
<dbReference type="Ensembl" id="ENSLOCT00000009791.1">
    <property type="protein sequence ID" value="ENSLOCP00000009780.1"/>
    <property type="gene ID" value="ENSLOCG00000008053.1"/>
</dbReference>
<comment type="similarity">
    <text evidence="1">Belongs to the FAM53 family.</text>
</comment>
<evidence type="ECO:0000313" key="4">
    <source>
        <dbReference type="Proteomes" id="UP000018468"/>
    </source>
</evidence>
<dbReference type="FunCoup" id="W5MN21">
    <property type="interactions" value="1149"/>
</dbReference>